<evidence type="ECO:0000313" key="2">
    <source>
        <dbReference type="Proteomes" id="UP000199455"/>
    </source>
</evidence>
<dbReference type="AlphaFoldDB" id="A0A1G7B4A2"/>
<protein>
    <submittedName>
        <fullName evidence="1">Uncharacterized protein</fullName>
    </submittedName>
</protein>
<proteinExistence type="predicted"/>
<dbReference type="EMBL" id="FMZH01000014">
    <property type="protein sequence ID" value="SDE21851.1"/>
    <property type="molecule type" value="Genomic_DNA"/>
</dbReference>
<dbReference type="Proteomes" id="UP000199455">
    <property type="component" value="Unassembled WGS sequence"/>
</dbReference>
<organism evidence="1 2">
    <name type="scientific">Pedobacter soli</name>
    <dbReference type="NCBI Taxonomy" id="390242"/>
    <lineage>
        <taxon>Bacteria</taxon>
        <taxon>Pseudomonadati</taxon>
        <taxon>Bacteroidota</taxon>
        <taxon>Sphingobacteriia</taxon>
        <taxon>Sphingobacteriales</taxon>
        <taxon>Sphingobacteriaceae</taxon>
        <taxon>Pedobacter</taxon>
    </lineage>
</organism>
<accession>A0A1G7B4A2</accession>
<gene>
    <name evidence="1" type="ORF">SAMN04488024_11424</name>
</gene>
<reference evidence="2" key="1">
    <citation type="submission" date="2016-10" db="EMBL/GenBank/DDBJ databases">
        <authorList>
            <person name="Varghese N."/>
            <person name="Submissions S."/>
        </authorList>
    </citation>
    <scope>NUCLEOTIDE SEQUENCE [LARGE SCALE GENOMIC DNA]</scope>
    <source>
        <strain evidence="2">DSM 18609</strain>
    </source>
</reference>
<sequence>MLVTLRRLKQKNPIDVNLWDFDYYVLICLLVQEHKIMIEHI</sequence>
<name>A0A1G7B4A2_9SPHI</name>
<keyword evidence="2" id="KW-1185">Reference proteome</keyword>
<evidence type="ECO:0000313" key="1">
    <source>
        <dbReference type="EMBL" id="SDE21851.1"/>
    </source>
</evidence>